<accession>A0A5P2G847</accession>
<evidence type="ECO:0000256" key="1">
    <source>
        <dbReference type="SAM" id="Phobius"/>
    </source>
</evidence>
<evidence type="ECO:0000313" key="3">
    <source>
        <dbReference type="Proteomes" id="UP000292424"/>
    </source>
</evidence>
<dbReference type="InterPro" id="IPR018247">
    <property type="entry name" value="EF_Hand_1_Ca_BS"/>
</dbReference>
<keyword evidence="1" id="KW-0812">Transmembrane</keyword>
<dbReference type="EMBL" id="CP044016">
    <property type="protein sequence ID" value="QES90469.1"/>
    <property type="molecule type" value="Genomic_DNA"/>
</dbReference>
<dbReference type="PANTHER" id="PTHR37692">
    <property type="entry name" value="HYPOTHETICAL MEMBRANE SPANNING PROTEIN"/>
    <property type="match status" value="1"/>
</dbReference>
<keyword evidence="1" id="KW-1133">Transmembrane helix</keyword>
<feature type="transmembrane region" description="Helical" evidence="1">
    <location>
        <begin position="80"/>
        <end position="101"/>
    </location>
</feature>
<dbReference type="AlphaFoldDB" id="A0A5P2G847"/>
<protein>
    <submittedName>
        <fullName evidence="2">DUF420 domain-containing protein</fullName>
    </submittedName>
</protein>
<dbReference type="Proteomes" id="UP000292424">
    <property type="component" value="Chromosome"/>
</dbReference>
<feature type="transmembrane region" description="Helical" evidence="1">
    <location>
        <begin position="129"/>
        <end position="153"/>
    </location>
</feature>
<keyword evidence="1" id="KW-0472">Membrane</keyword>
<feature type="transmembrane region" description="Helical" evidence="1">
    <location>
        <begin position="12"/>
        <end position="32"/>
    </location>
</feature>
<dbReference type="InterPro" id="IPR007352">
    <property type="entry name" value="DUF420"/>
</dbReference>
<name>A0A5P2G847_9BACT</name>
<organism evidence="2 3">
    <name type="scientific">Rhizosphaericola mali</name>
    <dbReference type="NCBI Taxonomy" id="2545455"/>
    <lineage>
        <taxon>Bacteria</taxon>
        <taxon>Pseudomonadati</taxon>
        <taxon>Bacteroidota</taxon>
        <taxon>Chitinophagia</taxon>
        <taxon>Chitinophagales</taxon>
        <taxon>Chitinophagaceae</taxon>
        <taxon>Rhizosphaericola</taxon>
    </lineage>
</organism>
<dbReference type="PROSITE" id="PS00018">
    <property type="entry name" value="EF_HAND_1"/>
    <property type="match status" value="1"/>
</dbReference>
<feature type="transmembrane region" description="Helical" evidence="1">
    <location>
        <begin position="174"/>
        <end position="193"/>
    </location>
</feature>
<dbReference type="RefSeq" id="WP_131331450.1">
    <property type="nucleotide sequence ID" value="NZ_CP044016.1"/>
</dbReference>
<dbReference type="KEGG" id="arac:E0W69_018010"/>
<dbReference type="OrthoDB" id="9811380at2"/>
<feature type="transmembrane region" description="Helical" evidence="1">
    <location>
        <begin position="44"/>
        <end position="68"/>
    </location>
</feature>
<proteinExistence type="predicted"/>
<dbReference type="Pfam" id="PF04238">
    <property type="entry name" value="DUF420"/>
    <property type="match status" value="1"/>
</dbReference>
<evidence type="ECO:0000313" key="2">
    <source>
        <dbReference type="EMBL" id="QES90469.1"/>
    </source>
</evidence>
<keyword evidence="3" id="KW-1185">Reference proteome</keyword>
<gene>
    <name evidence="2" type="ORF">E0W69_018010</name>
</gene>
<reference evidence="2 3" key="1">
    <citation type="submission" date="2019-09" db="EMBL/GenBank/DDBJ databases">
        <title>Complete genome sequence of Arachidicoccus sp. B3-10 isolated from apple orchard soil.</title>
        <authorList>
            <person name="Kim H.S."/>
            <person name="Han K.-I."/>
            <person name="Suh M.K."/>
            <person name="Lee K.C."/>
            <person name="Eom M.K."/>
            <person name="Kim J.-S."/>
            <person name="Kang S.W."/>
            <person name="Sin Y."/>
            <person name="Lee J.-S."/>
        </authorList>
    </citation>
    <scope>NUCLEOTIDE SEQUENCE [LARGE SCALE GENOMIC DNA]</scope>
    <source>
        <strain evidence="2 3">B3-10</strain>
    </source>
</reference>
<sequence length="194" mass="22195">MLEQTWKQNDKKANILILSFSAIVFVVVVVLGRVKLKIDLGFNVHLFALADAVINSIVALLLVFALIAVKKKKYLLHKKLMMTSLVLSILFLVSYICHRLLSGEARFGDANHDGILSAAEIQTVGNIRYFYYVLLGTHIFLAAVILPFILYTTYRAMTGQWVLHKKRAKYTWPLWFYVALTGPIVYLMIYPYYS</sequence>
<dbReference type="PANTHER" id="PTHR37692:SF1">
    <property type="entry name" value="DUF420 DOMAIN-CONTAINING PROTEIN"/>
    <property type="match status" value="1"/>
</dbReference>